<evidence type="ECO:0000313" key="3">
    <source>
        <dbReference type="Proteomes" id="UP000182178"/>
    </source>
</evidence>
<dbReference type="Proteomes" id="UP000182178">
    <property type="component" value="Unassembled WGS sequence"/>
</dbReference>
<feature type="non-terminal residue" evidence="2">
    <location>
        <position position="51"/>
    </location>
</feature>
<gene>
    <name evidence="2" type="ORF">Ga0061061_10266</name>
</gene>
<protein>
    <submittedName>
        <fullName evidence="2">Uncharacterized protein</fullName>
    </submittedName>
</protein>
<dbReference type="EMBL" id="CYHC01000002">
    <property type="protein sequence ID" value="CUA85404.1"/>
    <property type="molecule type" value="Genomic_DNA"/>
</dbReference>
<organism evidence="2 3">
    <name type="scientific">Chelatococcus sambhunathii</name>
    <dbReference type="NCBI Taxonomy" id="363953"/>
    <lineage>
        <taxon>Bacteria</taxon>
        <taxon>Pseudomonadati</taxon>
        <taxon>Pseudomonadota</taxon>
        <taxon>Alphaproteobacteria</taxon>
        <taxon>Hyphomicrobiales</taxon>
        <taxon>Chelatococcaceae</taxon>
        <taxon>Chelatococcus</taxon>
    </lineage>
</organism>
<name>A0ABM9U102_9HYPH</name>
<keyword evidence="3" id="KW-1185">Reference proteome</keyword>
<proteinExistence type="predicted"/>
<feature type="compositionally biased region" description="Gly residues" evidence="1">
    <location>
        <begin position="34"/>
        <end position="43"/>
    </location>
</feature>
<reference evidence="2 3" key="1">
    <citation type="submission" date="2015-08" db="EMBL/GenBank/DDBJ databases">
        <authorList>
            <person name="Varghese N."/>
        </authorList>
    </citation>
    <scope>NUCLEOTIDE SEQUENCE [LARGE SCALE GENOMIC DNA]</scope>
    <source>
        <strain evidence="2 3">DSM 18167</strain>
    </source>
</reference>
<evidence type="ECO:0000256" key="1">
    <source>
        <dbReference type="SAM" id="MobiDB-lite"/>
    </source>
</evidence>
<sequence>MGYAINVRFRVLSQLDNNEGVAPYAGARIETSPSGGGTPGGSGRSLRGGAD</sequence>
<evidence type="ECO:0000313" key="2">
    <source>
        <dbReference type="EMBL" id="CUA85404.1"/>
    </source>
</evidence>
<accession>A0ABM9U102</accession>
<comment type="caution">
    <text evidence="2">The sequence shown here is derived from an EMBL/GenBank/DDBJ whole genome shotgun (WGS) entry which is preliminary data.</text>
</comment>
<feature type="region of interest" description="Disordered" evidence="1">
    <location>
        <begin position="26"/>
        <end position="51"/>
    </location>
</feature>